<evidence type="ECO:0000313" key="4">
    <source>
        <dbReference type="Proteomes" id="UP000188532"/>
    </source>
</evidence>
<dbReference type="Gene3D" id="3.40.1000.70">
    <property type="entry name" value="PknH-like extracellular domain"/>
    <property type="match status" value="1"/>
</dbReference>
<evidence type="ECO:0000259" key="2">
    <source>
        <dbReference type="Pfam" id="PF14032"/>
    </source>
</evidence>
<accession>A0A1V3WE67</accession>
<dbReference type="InterPro" id="IPR026954">
    <property type="entry name" value="PknH-like_Extracell"/>
</dbReference>
<name>A0A1V3WE67_MYCKA</name>
<proteinExistence type="predicted"/>
<dbReference type="Pfam" id="PF14032">
    <property type="entry name" value="PknH_C"/>
    <property type="match status" value="1"/>
</dbReference>
<reference evidence="3 4" key="1">
    <citation type="submission" date="2017-02" db="EMBL/GenBank/DDBJ databases">
        <title>Complete genome sequences of Mycobacterium kansasii strains isolated from rhesus macaques.</title>
        <authorList>
            <person name="Panda A."/>
            <person name="Nagaraj S."/>
            <person name="Zhao X."/>
            <person name="Tettelin H."/>
            <person name="Detolla L.J."/>
        </authorList>
    </citation>
    <scope>NUCLEOTIDE SEQUENCE [LARGE SCALE GENOMIC DNA]</scope>
    <source>
        <strain evidence="3 4">11-3469</strain>
    </source>
</reference>
<evidence type="ECO:0000313" key="3">
    <source>
        <dbReference type="EMBL" id="OOK65240.1"/>
    </source>
</evidence>
<dbReference type="Proteomes" id="UP000188532">
    <property type="component" value="Unassembled WGS sequence"/>
</dbReference>
<sequence>MGPVPGPPPGFTPARRRRLPRWGQIAAGTAAVVAVAGSGLVIHAAGSSDHNTASVIRSSAPIPPTAPIDPGPAPQPPTVPLSALPGLMLDVATINSIEGATDIAPIPGDVGKDDYAFNGVSTDRPECSEIHVPALDVELDNTGWVGVRTQVLADPKGATHVNHSAAIYFATAKAANDFAAKQAQAWPKCNGATLHVSERGYPGSIWIAGTATNHQGMLSITNTQEGGGGWQCQRALTARNNIVIDVRSCGESRTDQAITIAARMAERATAH</sequence>
<dbReference type="EMBL" id="MVBN01000011">
    <property type="protein sequence ID" value="OOK65240.1"/>
    <property type="molecule type" value="Genomic_DNA"/>
</dbReference>
<comment type="caution">
    <text evidence="3">The sequence shown here is derived from an EMBL/GenBank/DDBJ whole genome shotgun (WGS) entry which is preliminary data.</text>
</comment>
<feature type="region of interest" description="Disordered" evidence="1">
    <location>
        <begin position="53"/>
        <end position="76"/>
    </location>
</feature>
<dbReference type="AlphaFoldDB" id="A0A1V3WE67"/>
<feature type="domain" description="PknH-like extracellular" evidence="2">
    <location>
        <begin position="80"/>
        <end position="267"/>
    </location>
</feature>
<organism evidence="3 4">
    <name type="scientific">Mycobacterium kansasii</name>
    <dbReference type="NCBI Taxonomy" id="1768"/>
    <lineage>
        <taxon>Bacteria</taxon>
        <taxon>Bacillati</taxon>
        <taxon>Actinomycetota</taxon>
        <taxon>Actinomycetes</taxon>
        <taxon>Mycobacteriales</taxon>
        <taxon>Mycobacteriaceae</taxon>
        <taxon>Mycobacterium</taxon>
    </lineage>
</organism>
<evidence type="ECO:0000256" key="1">
    <source>
        <dbReference type="SAM" id="MobiDB-lite"/>
    </source>
</evidence>
<dbReference type="InterPro" id="IPR038232">
    <property type="entry name" value="PknH-like_Extracell_sf"/>
</dbReference>
<gene>
    <name evidence="3" type="ORF">BZL29_7897</name>
</gene>
<feature type="compositionally biased region" description="Pro residues" evidence="1">
    <location>
        <begin position="61"/>
        <end position="76"/>
    </location>
</feature>
<protein>
    <submittedName>
        <fullName evidence="3">PknH-like extracellular domain protein</fullName>
    </submittedName>
</protein>